<dbReference type="AlphaFoldDB" id="D4BJK9"/>
<evidence type="ECO:0000259" key="1">
    <source>
        <dbReference type="Pfam" id="PF18864"/>
    </source>
</evidence>
<evidence type="ECO:0000313" key="2">
    <source>
        <dbReference type="EMBL" id="EFE05874.1"/>
    </source>
</evidence>
<dbReference type="eggNOG" id="COG1555">
    <property type="taxonomic scope" value="Bacteria"/>
</dbReference>
<sequence>MILMALIRSEHELELAKELLDDIELSRASIETIILKASRLARLCGSNEFQKWLTYEMRGYPSNVDLSLKYMGLTGRWTDKENKMGYWIPISQVESSIEAKKMQLQSHSTPNVSGNPHPNRVLSEYYTTIANISNTISKYNGIKTRVISLLHSFISDIYYDKELEHLAESIFEKYKKEVDSLITNHARDVLQQIPSVVNRLSENEGESVSQALTTVRRIIDSFADSINPPSDETYRIGDNELSLGAAKHLNRLNVFVHERVESKSRKDKIRQNLSNLYARVSSGVHADVTVEEAKSLFLNCYLLLGEILHIGQLEKLTK</sequence>
<dbReference type="Pfam" id="PF18864">
    <property type="entry name" value="AbiTii"/>
    <property type="match status" value="1"/>
</dbReference>
<reference evidence="2 3" key="1">
    <citation type="submission" date="2010-02" db="EMBL/GenBank/DDBJ databases">
        <authorList>
            <person name="Weinstock G."/>
            <person name="Sodergren E."/>
            <person name="Clifton S."/>
            <person name="Fulton L."/>
            <person name="Fulton B."/>
            <person name="Courtney L."/>
            <person name="Fronick C."/>
            <person name="Harrison M."/>
            <person name="Strong C."/>
            <person name="Farmer C."/>
            <person name="Delahaunty K."/>
            <person name="Markovic C."/>
            <person name="Hall O."/>
            <person name="Minx P."/>
            <person name="Tomlinson C."/>
            <person name="Mitreva M."/>
            <person name="Nelson J."/>
            <person name="Hou S."/>
            <person name="Wollam A."/>
            <person name="Pepin K.H."/>
            <person name="Johnson M."/>
            <person name="Bhonagiri V."/>
            <person name="Zhang X."/>
            <person name="Suruliraj S."/>
            <person name="Warren W."/>
            <person name="Chinwalla A."/>
            <person name="Mardis E.R."/>
            <person name="Wilson R.K."/>
        </authorList>
    </citation>
    <scope>NUCLEOTIDE SEQUENCE [LARGE SCALE GENOMIC DNA]</scope>
    <source>
        <strain evidence="2 3">ATCC 29220</strain>
    </source>
</reference>
<organism evidence="2 3">
    <name type="scientific">Citrobacter youngae ATCC 29220</name>
    <dbReference type="NCBI Taxonomy" id="500640"/>
    <lineage>
        <taxon>Bacteria</taxon>
        <taxon>Pseudomonadati</taxon>
        <taxon>Pseudomonadota</taxon>
        <taxon>Gammaproteobacteria</taxon>
        <taxon>Enterobacterales</taxon>
        <taxon>Enterobacteriaceae</taxon>
        <taxon>Citrobacter</taxon>
        <taxon>Citrobacter freundii complex</taxon>
    </lineage>
</organism>
<evidence type="ECO:0000313" key="3">
    <source>
        <dbReference type="Proteomes" id="UP000003880"/>
    </source>
</evidence>
<proteinExistence type="predicted"/>
<dbReference type="EMBL" id="ABWL02000026">
    <property type="protein sequence ID" value="EFE05874.1"/>
    <property type="molecule type" value="Genomic_DNA"/>
</dbReference>
<dbReference type="InterPro" id="IPR041304">
    <property type="entry name" value="AbiTii"/>
</dbReference>
<name>D4BJK9_9ENTR</name>
<protein>
    <recommendedName>
        <fullName evidence="1">AbiTii domain-containing protein</fullName>
    </recommendedName>
</protein>
<feature type="domain" description="AbiTii" evidence="1">
    <location>
        <begin position="14"/>
        <end position="182"/>
    </location>
</feature>
<dbReference type="HOGENOM" id="CLU_067746_0_0_6"/>
<dbReference type="Proteomes" id="UP000003880">
    <property type="component" value="Unassembled WGS sequence"/>
</dbReference>
<accession>D4BJK9</accession>
<comment type="caution">
    <text evidence="2">The sequence shown here is derived from an EMBL/GenBank/DDBJ whole genome shotgun (WGS) entry which is preliminary data.</text>
</comment>
<gene>
    <name evidence="2" type="ORF">CIT292_10852</name>
</gene>